<protein>
    <submittedName>
        <fullName evidence="2">Nucleotidyltransferase domain protein</fullName>
    </submittedName>
</protein>
<proteinExistence type="predicted"/>
<organism evidence="2 3">
    <name type="scientific">Archaeoglobus fulgidus DSM 8774</name>
    <dbReference type="NCBI Taxonomy" id="1344584"/>
    <lineage>
        <taxon>Archaea</taxon>
        <taxon>Methanobacteriati</taxon>
        <taxon>Methanobacteriota</taxon>
        <taxon>Archaeoglobi</taxon>
        <taxon>Archaeoglobales</taxon>
        <taxon>Archaeoglobaceae</taxon>
        <taxon>Archaeoglobus</taxon>
    </lineage>
</organism>
<dbReference type="AlphaFoldDB" id="A0A075WEG7"/>
<dbReference type="PANTHER" id="PTHR43852">
    <property type="entry name" value="NUCLEOTIDYLTRANSFERASE"/>
    <property type="match status" value="1"/>
</dbReference>
<reference evidence="2 3" key="1">
    <citation type="submission" date="2013-07" db="EMBL/GenBank/DDBJ databases">
        <title>Genome of Archaeoglobus fulgidus.</title>
        <authorList>
            <person name="Fiebig A."/>
            <person name="Birkeland N.-K."/>
        </authorList>
    </citation>
    <scope>NUCLEOTIDE SEQUENCE [LARGE SCALE GENOMIC DNA]</scope>
    <source>
        <strain evidence="2 3">DSM 8774</strain>
    </source>
</reference>
<evidence type="ECO:0000313" key="3">
    <source>
        <dbReference type="Proteomes" id="UP000028501"/>
    </source>
</evidence>
<dbReference type="GeneID" id="24795130"/>
<dbReference type="InterPro" id="IPR043519">
    <property type="entry name" value="NT_sf"/>
</dbReference>
<dbReference type="Gene3D" id="3.30.460.10">
    <property type="entry name" value="Beta Polymerase, domain 2"/>
    <property type="match status" value="1"/>
</dbReference>
<accession>A0A075WEG7</accession>
<name>A0A075WEG7_ARCFL</name>
<dbReference type="GO" id="GO:0016740">
    <property type="term" value="F:transferase activity"/>
    <property type="evidence" value="ECO:0007669"/>
    <property type="project" value="UniProtKB-KW"/>
</dbReference>
<evidence type="ECO:0000259" key="1">
    <source>
        <dbReference type="Pfam" id="PF18765"/>
    </source>
</evidence>
<dbReference type="NCBIfam" id="NF047752">
    <property type="entry name" value="MntA_antitoxin"/>
    <property type="match status" value="1"/>
</dbReference>
<sequence>MKVHTLNDIQKREIINELTRLLKEREEIVFAYLHGSFLTHDFRDIDVAIYLKEDEDVLYEVELGVELEKILGYPVDVRVLNSAPLTFRFKVIKDGLLLFSRDEKIRSNFEALTISEYHDFSYFRKRYRREVLGI</sequence>
<dbReference type="RefSeq" id="WP_048095753.1">
    <property type="nucleotide sequence ID" value="NZ_CP006577.1"/>
</dbReference>
<dbReference type="SUPFAM" id="SSF81301">
    <property type="entry name" value="Nucleotidyltransferase"/>
    <property type="match status" value="1"/>
</dbReference>
<gene>
    <name evidence="2" type="ORF">AFULGI_00016290</name>
</gene>
<dbReference type="EMBL" id="CP006577">
    <property type="protein sequence ID" value="AIG98391.1"/>
    <property type="molecule type" value="Genomic_DNA"/>
</dbReference>
<keyword evidence="2" id="KW-0808">Transferase</keyword>
<dbReference type="CDD" id="cd05403">
    <property type="entry name" value="NT_KNTase_like"/>
    <property type="match status" value="1"/>
</dbReference>
<dbReference type="Proteomes" id="UP000028501">
    <property type="component" value="Chromosome"/>
</dbReference>
<dbReference type="PANTHER" id="PTHR43852:SF3">
    <property type="entry name" value="NUCLEOTIDYLTRANSFERASE"/>
    <property type="match status" value="1"/>
</dbReference>
<dbReference type="KEGG" id="afg:AFULGI_00016290"/>
<dbReference type="HOGENOM" id="CLU_130257_1_1_2"/>
<feature type="domain" description="Polymerase beta nucleotidyltransferase" evidence="1">
    <location>
        <begin position="16"/>
        <end position="104"/>
    </location>
</feature>
<evidence type="ECO:0000313" key="2">
    <source>
        <dbReference type="EMBL" id="AIG98391.1"/>
    </source>
</evidence>
<dbReference type="InterPro" id="IPR041633">
    <property type="entry name" value="Polbeta"/>
</dbReference>
<dbReference type="InterPro" id="IPR052930">
    <property type="entry name" value="TA_antitoxin_MntA"/>
</dbReference>
<dbReference type="Pfam" id="PF18765">
    <property type="entry name" value="Polbeta"/>
    <property type="match status" value="1"/>
</dbReference>